<evidence type="ECO:0000313" key="9">
    <source>
        <dbReference type="EMBL" id="SEP68015.1"/>
    </source>
</evidence>
<protein>
    <submittedName>
        <fullName evidence="9">Cytochrome c556</fullName>
    </submittedName>
</protein>
<dbReference type="STRING" id="489703.SAMN04488038_101164"/>
<dbReference type="EMBL" id="FOFS01000001">
    <property type="protein sequence ID" value="SEP68015.1"/>
    <property type="molecule type" value="Genomic_DNA"/>
</dbReference>
<dbReference type="Gene3D" id="1.20.120.10">
    <property type="entry name" value="Cytochrome c/b562"/>
    <property type="match status" value="1"/>
</dbReference>
<keyword evidence="8" id="KW-0732">Signal</keyword>
<evidence type="ECO:0000256" key="8">
    <source>
        <dbReference type="SAM" id="SignalP"/>
    </source>
</evidence>
<evidence type="ECO:0000256" key="6">
    <source>
        <dbReference type="PIRSR" id="PIRSR000027-1"/>
    </source>
</evidence>
<feature type="binding site" description="covalent" evidence="7">
    <location>
        <position position="141"/>
    </location>
    <ligand>
        <name>heme c</name>
        <dbReference type="ChEBI" id="CHEBI:61717"/>
    </ligand>
</feature>
<dbReference type="SUPFAM" id="SSF47175">
    <property type="entry name" value="Cytochromes"/>
    <property type="match status" value="1"/>
</dbReference>
<dbReference type="Pfam" id="PF01322">
    <property type="entry name" value="Cytochrom_C_2"/>
    <property type="match status" value="1"/>
</dbReference>
<evidence type="ECO:0000256" key="7">
    <source>
        <dbReference type="PIRSR" id="PIRSR000027-2"/>
    </source>
</evidence>
<sequence>MKKSLGLLLCAALLSSASLAGPLEDQIRYRQSAYAFIGWNTARIKAQLDAAERYNKDQVSAAANAIAAAANAGLGSLYGPGTDQGTGWRPSRLKPEFFQQQAEAAQLAGAFNKEANELARIAAGDDLAAVKQQFARLSETCKNCHSRFRTRE</sequence>
<dbReference type="GO" id="GO:0005506">
    <property type="term" value="F:iron ion binding"/>
    <property type="evidence" value="ECO:0007669"/>
    <property type="project" value="InterPro"/>
</dbReference>
<dbReference type="GO" id="GO:0020037">
    <property type="term" value="F:heme binding"/>
    <property type="evidence" value="ECO:0007669"/>
    <property type="project" value="InterPro"/>
</dbReference>
<keyword evidence="4" id="KW-0249">Electron transport</keyword>
<dbReference type="RefSeq" id="WP_093281612.1">
    <property type="nucleotide sequence ID" value="NZ_FOFS01000001.1"/>
</dbReference>
<keyword evidence="5 6" id="KW-0408">Iron</keyword>
<dbReference type="PIRSF" id="PIRSF000027">
    <property type="entry name" value="Cytc_c_prime"/>
    <property type="match status" value="1"/>
</dbReference>
<accession>A0A1H8ZUL7</accession>
<dbReference type="Proteomes" id="UP000199233">
    <property type="component" value="Unassembled WGS sequence"/>
</dbReference>
<name>A0A1H8ZUL7_9GAMM</name>
<dbReference type="GO" id="GO:0022900">
    <property type="term" value="P:electron transport chain"/>
    <property type="evidence" value="ECO:0007669"/>
    <property type="project" value="InterPro"/>
</dbReference>
<reference evidence="9 10" key="1">
    <citation type="submission" date="2016-10" db="EMBL/GenBank/DDBJ databases">
        <authorList>
            <person name="de Groot N.N."/>
        </authorList>
    </citation>
    <scope>NUCLEOTIDE SEQUENCE [LARGE SCALE GENOMIC DNA]</scope>
    <source>
        <strain evidence="9 10">DSM 25927</strain>
    </source>
</reference>
<evidence type="ECO:0000256" key="4">
    <source>
        <dbReference type="ARBA" id="ARBA00022982"/>
    </source>
</evidence>
<evidence type="ECO:0000256" key="2">
    <source>
        <dbReference type="ARBA" id="ARBA00022617"/>
    </source>
</evidence>
<evidence type="ECO:0000313" key="10">
    <source>
        <dbReference type="Proteomes" id="UP000199233"/>
    </source>
</evidence>
<keyword evidence="3 6" id="KW-0479">Metal-binding</keyword>
<dbReference type="AlphaFoldDB" id="A0A1H8ZUL7"/>
<comment type="PTM">
    <text evidence="7">Binds 1 heme group per subunit.</text>
</comment>
<dbReference type="GO" id="GO:0009055">
    <property type="term" value="F:electron transfer activity"/>
    <property type="evidence" value="ECO:0007669"/>
    <property type="project" value="InterPro"/>
</dbReference>
<feature type="binding site" description="axial binding residue" evidence="6">
    <location>
        <position position="145"/>
    </location>
    <ligand>
        <name>heme c</name>
        <dbReference type="ChEBI" id="CHEBI:61717"/>
    </ligand>
    <ligandPart>
        <name>Fe</name>
        <dbReference type="ChEBI" id="CHEBI:18248"/>
    </ligandPart>
</feature>
<gene>
    <name evidence="9" type="ORF">SAMN04488038_101164</name>
</gene>
<feature type="binding site" description="covalent" evidence="7">
    <location>
        <position position="144"/>
    </location>
    <ligand>
        <name>heme c</name>
        <dbReference type="ChEBI" id="CHEBI:61717"/>
    </ligand>
</feature>
<organism evidence="9 10">
    <name type="scientific">Solimonas aquatica</name>
    <dbReference type="NCBI Taxonomy" id="489703"/>
    <lineage>
        <taxon>Bacteria</taxon>
        <taxon>Pseudomonadati</taxon>
        <taxon>Pseudomonadota</taxon>
        <taxon>Gammaproteobacteria</taxon>
        <taxon>Nevskiales</taxon>
        <taxon>Nevskiaceae</taxon>
        <taxon>Solimonas</taxon>
    </lineage>
</organism>
<feature type="signal peptide" evidence="8">
    <location>
        <begin position="1"/>
        <end position="20"/>
    </location>
</feature>
<proteinExistence type="predicted"/>
<keyword evidence="10" id="KW-1185">Reference proteome</keyword>
<dbReference type="InterPro" id="IPR012127">
    <property type="entry name" value="Cyt_c_prime"/>
</dbReference>
<feature type="chain" id="PRO_5011749390" evidence="8">
    <location>
        <begin position="21"/>
        <end position="152"/>
    </location>
</feature>
<dbReference type="PROSITE" id="PS51009">
    <property type="entry name" value="CYTCII"/>
    <property type="match status" value="1"/>
</dbReference>
<evidence type="ECO:0000256" key="3">
    <source>
        <dbReference type="ARBA" id="ARBA00022723"/>
    </source>
</evidence>
<dbReference type="GO" id="GO:0042597">
    <property type="term" value="C:periplasmic space"/>
    <property type="evidence" value="ECO:0007669"/>
    <property type="project" value="InterPro"/>
</dbReference>
<dbReference type="InterPro" id="IPR010980">
    <property type="entry name" value="Cyt_c/b562"/>
</dbReference>
<dbReference type="OrthoDB" id="5520910at2"/>
<keyword evidence="2 7" id="KW-0349">Heme</keyword>
<dbReference type="InterPro" id="IPR002321">
    <property type="entry name" value="Cyt_c_II"/>
</dbReference>
<keyword evidence="1" id="KW-0813">Transport</keyword>
<evidence type="ECO:0000256" key="5">
    <source>
        <dbReference type="ARBA" id="ARBA00023004"/>
    </source>
</evidence>
<evidence type="ECO:0000256" key="1">
    <source>
        <dbReference type="ARBA" id="ARBA00022448"/>
    </source>
</evidence>